<accession>A0A077WRH3</accession>
<reference evidence="2" key="1">
    <citation type="journal article" date="2014" name="Genome Announc.">
        <title>De novo whole-genome sequence and genome annotation of Lichtheimia ramosa.</title>
        <authorList>
            <person name="Linde J."/>
            <person name="Schwartze V."/>
            <person name="Binder U."/>
            <person name="Lass-Florl C."/>
            <person name="Voigt K."/>
            <person name="Horn F."/>
        </authorList>
    </citation>
    <scope>NUCLEOTIDE SEQUENCE</scope>
    <source>
        <strain evidence="2">JMRC FSU:6197</strain>
    </source>
</reference>
<dbReference type="OrthoDB" id="2272375at2759"/>
<protein>
    <submittedName>
        <fullName evidence="2">Uncharacterized protein</fullName>
    </submittedName>
</protein>
<evidence type="ECO:0000313" key="2">
    <source>
        <dbReference type="EMBL" id="CDS09693.1"/>
    </source>
</evidence>
<gene>
    <name evidence="2" type="ORF">LRAMOSA02370</name>
</gene>
<sequence length="154" mass="17531">MPMNNSYTTIASTPSPVLFPAGSPTPKLACHTPSKKPPSPFDWATECLKHRDETEYEATANWHFEEIERIGMQLETDPMVLERLREKANPTPEERYVLKWMNDANDNEHNNTSSRQEQAEQPGVATTSAAIIISRARSLRNLFTRFTTTKRSSH</sequence>
<dbReference type="AlphaFoldDB" id="A0A077WRH3"/>
<dbReference type="EMBL" id="LK023335">
    <property type="protein sequence ID" value="CDS09693.1"/>
    <property type="molecule type" value="Genomic_DNA"/>
</dbReference>
<feature type="region of interest" description="Disordered" evidence="1">
    <location>
        <begin position="102"/>
        <end position="124"/>
    </location>
</feature>
<name>A0A077WRH3_9FUNG</name>
<organism evidence="2">
    <name type="scientific">Lichtheimia ramosa</name>
    <dbReference type="NCBI Taxonomy" id="688394"/>
    <lineage>
        <taxon>Eukaryota</taxon>
        <taxon>Fungi</taxon>
        <taxon>Fungi incertae sedis</taxon>
        <taxon>Mucoromycota</taxon>
        <taxon>Mucoromycotina</taxon>
        <taxon>Mucoromycetes</taxon>
        <taxon>Mucorales</taxon>
        <taxon>Lichtheimiaceae</taxon>
        <taxon>Lichtheimia</taxon>
    </lineage>
</organism>
<evidence type="ECO:0000256" key="1">
    <source>
        <dbReference type="SAM" id="MobiDB-lite"/>
    </source>
</evidence>
<proteinExistence type="predicted"/>